<proteinExistence type="predicted"/>
<reference evidence="7 8" key="1">
    <citation type="submission" date="2018-12" db="EMBL/GenBank/DDBJ databases">
        <title>Vibrio sp. isolated from China Sea.</title>
        <authorList>
            <person name="Li Y."/>
        </authorList>
    </citation>
    <scope>NUCLEOTIDE SEQUENCE [LARGE SCALE GENOMIC DNA]</scope>
    <source>
        <strain evidence="7 8">BEI207</strain>
    </source>
</reference>
<dbReference type="EMBL" id="RXZH01000001">
    <property type="protein sequence ID" value="RTZ17725.1"/>
    <property type="molecule type" value="Genomic_DNA"/>
</dbReference>
<dbReference type="GO" id="GO:0005886">
    <property type="term" value="C:plasma membrane"/>
    <property type="evidence" value="ECO:0007669"/>
    <property type="project" value="UniProtKB-SubCell"/>
</dbReference>
<keyword evidence="5 6" id="KW-0472">Membrane</keyword>
<dbReference type="PANTHER" id="PTHR30086:SF20">
    <property type="entry name" value="ARGININE EXPORTER PROTEIN ARGO-RELATED"/>
    <property type="match status" value="1"/>
</dbReference>
<name>A0A432D1J5_9VIBR</name>
<feature type="transmembrane region" description="Helical" evidence="6">
    <location>
        <begin position="42"/>
        <end position="68"/>
    </location>
</feature>
<feature type="transmembrane region" description="Helical" evidence="6">
    <location>
        <begin position="74"/>
        <end position="93"/>
    </location>
</feature>
<comment type="subcellular location">
    <subcellularLocation>
        <location evidence="1">Cell membrane</location>
        <topology evidence="1">Multi-pass membrane protein</topology>
    </subcellularLocation>
</comment>
<gene>
    <name evidence="7" type="ORF">EJ063_02770</name>
</gene>
<dbReference type="PANTHER" id="PTHR30086">
    <property type="entry name" value="ARGININE EXPORTER PROTEIN ARGO"/>
    <property type="match status" value="1"/>
</dbReference>
<dbReference type="RefSeq" id="WP_126572476.1">
    <property type="nucleotide sequence ID" value="NZ_RXZH01000001.1"/>
</dbReference>
<evidence type="ECO:0000313" key="7">
    <source>
        <dbReference type="EMBL" id="RTZ17725.1"/>
    </source>
</evidence>
<evidence type="ECO:0000256" key="3">
    <source>
        <dbReference type="ARBA" id="ARBA00022692"/>
    </source>
</evidence>
<evidence type="ECO:0000256" key="6">
    <source>
        <dbReference type="SAM" id="Phobius"/>
    </source>
</evidence>
<feature type="transmembrane region" description="Helical" evidence="6">
    <location>
        <begin position="137"/>
        <end position="164"/>
    </location>
</feature>
<dbReference type="InterPro" id="IPR001123">
    <property type="entry name" value="LeuE-type"/>
</dbReference>
<accession>A0A432D1J5</accession>
<dbReference type="GO" id="GO:0015171">
    <property type="term" value="F:amino acid transmembrane transporter activity"/>
    <property type="evidence" value="ECO:0007669"/>
    <property type="project" value="TreeGrafter"/>
</dbReference>
<feature type="transmembrane region" description="Helical" evidence="6">
    <location>
        <begin position="176"/>
        <end position="195"/>
    </location>
</feature>
<keyword evidence="3 6" id="KW-0812">Transmembrane</keyword>
<feature type="transmembrane region" description="Helical" evidence="6">
    <location>
        <begin position="6"/>
        <end position="30"/>
    </location>
</feature>
<dbReference type="OrthoDB" id="9812084at2"/>
<feature type="transmembrane region" description="Helical" evidence="6">
    <location>
        <begin position="105"/>
        <end position="131"/>
    </location>
</feature>
<protein>
    <submittedName>
        <fullName evidence="7">LysE family translocator</fullName>
    </submittedName>
</protein>
<dbReference type="AlphaFoldDB" id="A0A432D1J5"/>
<dbReference type="Pfam" id="PF01810">
    <property type="entry name" value="LysE"/>
    <property type="match status" value="1"/>
</dbReference>
<evidence type="ECO:0000256" key="4">
    <source>
        <dbReference type="ARBA" id="ARBA00022989"/>
    </source>
</evidence>
<dbReference type="Proteomes" id="UP000268973">
    <property type="component" value="Unassembled WGS sequence"/>
</dbReference>
<keyword evidence="2" id="KW-1003">Cell membrane</keyword>
<evidence type="ECO:0000256" key="2">
    <source>
        <dbReference type="ARBA" id="ARBA00022475"/>
    </source>
</evidence>
<comment type="caution">
    <text evidence="7">The sequence shown here is derived from an EMBL/GenBank/DDBJ whole genome shotgun (WGS) entry which is preliminary data.</text>
</comment>
<evidence type="ECO:0000256" key="5">
    <source>
        <dbReference type="ARBA" id="ARBA00023136"/>
    </source>
</evidence>
<keyword evidence="4 6" id="KW-1133">Transmembrane helix</keyword>
<evidence type="ECO:0000256" key="1">
    <source>
        <dbReference type="ARBA" id="ARBA00004651"/>
    </source>
</evidence>
<organism evidence="7 8">
    <name type="scientific">Vibrio aquaticus</name>
    <dbReference type="NCBI Taxonomy" id="2496559"/>
    <lineage>
        <taxon>Bacteria</taxon>
        <taxon>Pseudomonadati</taxon>
        <taxon>Pseudomonadota</taxon>
        <taxon>Gammaproteobacteria</taxon>
        <taxon>Vibrionales</taxon>
        <taxon>Vibrionaceae</taxon>
        <taxon>Vibrio</taxon>
    </lineage>
</organism>
<evidence type="ECO:0000313" key="8">
    <source>
        <dbReference type="Proteomes" id="UP000268973"/>
    </source>
</evidence>
<dbReference type="GO" id="GO:0033228">
    <property type="term" value="P:cysteine export across plasma membrane"/>
    <property type="evidence" value="ECO:0007669"/>
    <property type="project" value="TreeGrafter"/>
</dbReference>
<sequence length="201" mass="21480">MSAQIMMAFMLFAVSISIVPGAGNIALLGLSSRYGFSATIPFMFGCAVGVIILLVGSSVGLVGLFSLYPELYTVMKWLGAGYLLYMAWGIANTRLDTNSTVKKSGFASGVLVQILNPKSWVASLTVFSQFISPNESYLIQAVIIISGMVITGVIGMAMWAYFGTMLNQLIQSPKKLAIINRCFGGCLAMIAMFVVSQPSVI</sequence>
<keyword evidence="8" id="KW-1185">Reference proteome</keyword>